<comment type="caution">
    <text evidence="2">The sequence shown here is derived from an EMBL/GenBank/DDBJ whole genome shotgun (WGS) entry which is preliminary data.</text>
</comment>
<feature type="non-terminal residue" evidence="2">
    <location>
        <position position="162"/>
    </location>
</feature>
<evidence type="ECO:0000313" key="2">
    <source>
        <dbReference type="EMBL" id="GAH85155.1"/>
    </source>
</evidence>
<dbReference type="AlphaFoldDB" id="X1JUQ9"/>
<proteinExistence type="predicted"/>
<name>X1JUQ9_9ZZZZ</name>
<organism evidence="2">
    <name type="scientific">marine sediment metagenome</name>
    <dbReference type="NCBI Taxonomy" id="412755"/>
    <lineage>
        <taxon>unclassified sequences</taxon>
        <taxon>metagenomes</taxon>
        <taxon>ecological metagenomes</taxon>
    </lineage>
</organism>
<dbReference type="InterPro" id="IPR013216">
    <property type="entry name" value="Methyltransf_11"/>
</dbReference>
<dbReference type="Gene3D" id="3.40.50.150">
    <property type="entry name" value="Vaccinia Virus protein VP39"/>
    <property type="match status" value="1"/>
</dbReference>
<feature type="domain" description="Methyltransferase type 11" evidence="1">
    <location>
        <begin position="69"/>
        <end position="119"/>
    </location>
</feature>
<sequence length="162" mass="18872">MAENNFQNLVMVNIGCGPIGHHNWINLDYGILALLHRYKWLERLIFKFNLWPKSKISNVEYNIKWPENLRLKNCKKGLPFKTDSVDYIFTSHFLEHIKRFKAINVLISCYDCLKPGGAIRIAVPDLDIVVQQYINNFDKIGRVDILNNHFYAIGQPELRPGS</sequence>
<gene>
    <name evidence="2" type="ORF">S03H2_56062</name>
</gene>
<reference evidence="2" key="1">
    <citation type="journal article" date="2014" name="Front. Microbiol.">
        <title>High frequency of phylogenetically diverse reductive dehalogenase-homologous genes in deep subseafloor sedimentary metagenomes.</title>
        <authorList>
            <person name="Kawai M."/>
            <person name="Futagami T."/>
            <person name="Toyoda A."/>
            <person name="Takaki Y."/>
            <person name="Nishi S."/>
            <person name="Hori S."/>
            <person name="Arai W."/>
            <person name="Tsubouchi T."/>
            <person name="Morono Y."/>
            <person name="Uchiyama I."/>
            <person name="Ito T."/>
            <person name="Fujiyama A."/>
            <person name="Inagaki F."/>
            <person name="Takami H."/>
        </authorList>
    </citation>
    <scope>NUCLEOTIDE SEQUENCE</scope>
    <source>
        <strain evidence="2">Expedition CK06-06</strain>
    </source>
</reference>
<evidence type="ECO:0000259" key="1">
    <source>
        <dbReference type="Pfam" id="PF08241"/>
    </source>
</evidence>
<protein>
    <recommendedName>
        <fullName evidence="1">Methyltransferase type 11 domain-containing protein</fullName>
    </recommendedName>
</protein>
<dbReference type="InterPro" id="IPR029063">
    <property type="entry name" value="SAM-dependent_MTases_sf"/>
</dbReference>
<dbReference type="SUPFAM" id="SSF53335">
    <property type="entry name" value="S-adenosyl-L-methionine-dependent methyltransferases"/>
    <property type="match status" value="1"/>
</dbReference>
<dbReference type="GO" id="GO:0008757">
    <property type="term" value="F:S-adenosylmethionine-dependent methyltransferase activity"/>
    <property type="evidence" value="ECO:0007669"/>
    <property type="project" value="InterPro"/>
</dbReference>
<dbReference type="EMBL" id="BARU01035850">
    <property type="protein sequence ID" value="GAH85155.1"/>
    <property type="molecule type" value="Genomic_DNA"/>
</dbReference>
<dbReference type="Pfam" id="PF08241">
    <property type="entry name" value="Methyltransf_11"/>
    <property type="match status" value="1"/>
</dbReference>
<accession>X1JUQ9</accession>